<evidence type="ECO:0000313" key="4">
    <source>
        <dbReference type="Proteomes" id="UP000028045"/>
    </source>
</evidence>
<keyword evidence="4" id="KW-1185">Reference proteome</keyword>
<proteinExistence type="predicted"/>
<accession>A0A084AKW3</accession>
<organism evidence="3 4">
    <name type="scientific">Stachybotrys chartarum (strain CBS 109288 / IBT 7711)</name>
    <name type="common">Toxic black mold</name>
    <name type="synonym">Stilbospora chartarum</name>
    <dbReference type="NCBI Taxonomy" id="1280523"/>
    <lineage>
        <taxon>Eukaryota</taxon>
        <taxon>Fungi</taxon>
        <taxon>Dikarya</taxon>
        <taxon>Ascomycota</taxon>
        <taxon>Pezizomycotina</taxon>
        <taxon>Sordariomycetes</taxon>
        <taxon>Hypocreomycetidae</taxon>
        <taxon>Hypocreales</taxon>
        <taxon>Stachybotryaceae</taxon>
        <taxon>Stachybotrys</taxon>
    </lineage>
</organism>
<dbReference type="AlphaFoldDB" id="A0A084AKW3"/>
<keyword evidence="1" id="KW-0175">Coiled coil</keyword>
<evidence type="ECO:0000256" key="2">
    <source>
        <dbReference type="SAM" id="MobiDB-lite"/>
    </source>
</evidence>
<evidence type="ECO:0000256" key="1">
    <source>
        <dbReference type="SAM" id="Coils"/>
    </source>
</evidence>
<dbReference type="OrthoDB" id="3553547at2759"/>
<dbReference type="EMBL" id="KL648678">
    <property type="protein sequence ID" value="KEY65942.1"/>
    <property type="molecule type" value="Genomic_DNA"/>
</dbReference>
<protein>
    <submittedName>
        <fullName evidence="3">Uncharacterized protein</fullName>
    </submittedName>
</protein>
<feature type="region of interest" description="Disordered" evidence="2">
    <location>
        <begin position="31"/>
        <end position="63"/>
    </location>
</feature>
<dbReference type="HOGENOM" id="CLU_017007_0_0_1"/>
<reference evidence="3 4" key="1">
    <citation type="journal article" date="2014" name="BMC Genomics">
        <title>Comparative genome sequencing reveals chemotype-specific gene clusters in the toxigenic black mold Stachybotrys.</title>
        <authorList>
            <person name="Semeiks J."/>
            <person name="Borek D."/>
            <person name="Otwinowski Z."/>
            <person name="Grishin N.V."/>
        </authorList>
    </citation>
    <scope>NUCLEOTIDE SEQUENCE [LARGE SCALE GENOMIC DNA]</scope>
    <source>
        <strain evidence="4">CBS 109288 / IBT 7711</strain>
    </source>
</reference>
<name>A0A084AKW3_STACB</name>
<sequence>MATPVAYSSPLAIPPHFASLPIRASSEADNRRPVACSPCDHASNASSHADNDTGGSAPSTLSSRAMTPELAVVRGSRYSRNAKILNPTFLPYQRPGPATLQPFVPRPPPPPAFAAGGSHMERGKVTVREAKNIVDLPSHCHPHPYSPPQPRECEVVFRSSSIPQHPIIHNQDAKSTTRSLPFLAHGLTEADGPPRPESLEIDYTMPASPGTGMEAPAQPKIEPTHKPSIEEPQASALVARFLALQGPGRERQKPATPVPSQQTVPRSGGIEDSSRKSIQRRLSHGRVSGSSYDEPPTSSSSSSSSASEHLSSISDAFSEEDTLMFRNARRFPPRLPASSVRAPSVLQIQASASKNISSWVARHARPSNFGGIPYGTTSTLASDSIQSDESSPVHSSGTSTDRDVEKLWKLLQEERGKKHMTKVEMGRLRDELRSARKRVTQADNAFMAFVRPLLVRQMGLSDDARATLNRLVADMHALRNACRPLELSYEVLENKMDEEEGALYSREMRFFSLLATGRRKPGRRFGSKGKKQAHAAPGGTSVPDDLLGISPDGPAEALHPTYLKFVSAIGDLKNAKEEQQNLILAKQHCDEDPGLQLATGGERARAKEEFMKDFVTEMARLNDSVSNLERLVTNLRQQCEEKGFMRKHLSAGMEYILNPETNFEDMDLDETDRILGNKKNLAHADFSELLSQPEHVLANPEPLTPLGALRAATKLPNNEPNKHIAMQRAKKEYAIDQLVKESVPGNKGDFVNRWLLYNLQQSPLLVLILYSIFLTQSSLRIKDSRRWQHDVLYHWWRDGTFVVNKPTSASWTSSYKTMLPRLEPPPLSRAMSEKDMRMKLKLLQRRGSSDTINVME</sequence>
<gene>
    <name evidence="3" type="ORF">S7711_07746</name>
</gene>
<evidence type="ECO:0000313" key="3">
    <source>
        <dbReference type="EMBL" id="KEY65942.1"/>
    </source>
</evidence>
<feature type="region of interest" description="Disordered" evidence="2">
    <location>
        <begin position="520"/>
        <end position="546"/>
    </location>
</feature>
<feature type="compositionally biased region" description="Polar residues" evidence="2">
    <location>
        <begin position="380"/>
        <end position="399"/>
    </location>
</feature>
<dbReference type="Proteomes" id="UP000028045">
    <property type="component" value="Unassembled WGS sequence"/>
</dbReference>
<feature type="coiled-coil region" evidence="1">
    <location>
        <begin position="611"/>
        <end position="638"/>
    </location>
</feature>
<feature type="region of interest" description="Disordered" evidence="2">
    <location>
        <begin position="207"/>
        <end position="227"/>
    </location>
</feature>
<feature type="region of interest" description="Disordered" evidence="2">
    <location>
        <begin position="248"/>
        <end position="313"/>
    </location>
</feature>
<feature type="region of interest" description="Disordered" evidence="2">
    <location>
        <begin position="380"/>
        <end position="400"/>
    </location>
</feature>
<feature type="compositionally biased region" description="Basic residues" evidence="2">
    <location>
        <begin position="520"/>
        <end position="533"/>
    </location>
</feature>
<feature type="compositionally biased region" description="Polar residues" evidence="2">
    <location>
        <begin position="43"/>
        <end position="63"/>
    </location>
</feature>
<feature type="compositionally biased region" description="Low complexity" evidence="2">
    <location>
        <begin position="288"/>
        <end position="313"/>
    </location>
</feature>